<proteinExistence type="predicted"/>
<dbReference type="Proteomes" id="UP000196803">
    <property type="component" value="Unassembled WGS sequence"/>
</dbReference>
<feature type="transmembrane region" description="Helical" evidence="1">
    <location>
        <begin position="46"/>
        <end position="65"/>
    </location>
</feature>
<organism evidence="2 3">
    <name type="scientific">Caldicellulosiruptor bescii</name>
    <name type="common">Anaerocellum thermophilum</name>
    <dbReference type="NCBI Taxonomy" id="31899"/>
    <lineage>
        <taxon>Bacteria</taxon>
        <taxon>Bacillati</taxon>
        <taxon>Bacillota</taxon>
        <taxon>Bacillota incertae sedis</taxon>
        <taxon>Caldicellulosiruptorales</taxon>
        <taxon>Caldicellulosiruptoraceae</taxon>
        <taxon>Caldicellulosiruptor</taxon>
    </lineage>
</organism>
<protein>
    <submittedName>
        <fullName evidence="2">Uncharacterized protein</fullName>
    </submittedName>
</protein>
<feature type="transmembrane region" description="Helical" evidence="1">
    <location>
        <begin position="138"/>
        <end position="157"/>
    </location>
</feature>
<sequence>MSMENKTKHNFLNWALSGIILSLLTLIFFYLNRNSPILKGNITNRIAQLFIVVGVAVDSILDLSVEQNSNGYSRKILIKPVIFFISFSCLFDIGIFLLKIISSLKLLLTLIIFEFLFALFTIRFFHLEKVKFYKYKNFSKIVVFFILATIILLIIFAPSLEGIGLYIAICVVGIAFFEILNLLLK</sequence>
<feature type="transmembrane region" description="Helical" evidence="1">
    <location>
        <begin position="77"/>
        <end position="101"/>
    </location>
</feature>
<evidence type="ECO:0000313" key="2">
    <source>
        <dbReference type="EMBL" id="SMR90813.1"/>
    </source>
</evidence>
<dbReference type="EMBL" id="FXXC01000001">
    <property type="protein sequence ID" value="SMR90813.1"/>
    <property type="molecule type" value="Genomic_DNA"/>
</dbReference>
<feature type="transmembrane region" description="Helical" evidence="1">
    <location>
        <begin position="12"/>
        <end position="31"/>
    </location>
</feature>
<reference evidence="2 3" key="1">
    <citation type="submission" date="2017-05" db="EMBL/GenBank/DDBJ databases">
        <authorList>
            <person name="Varghese N."/>
            <person name="Submissions S."/>
        </authorList>
    </citation>
    <scope>NUCLEOTIDE SEQUENCE [LARGE SCALE GENOMIC DNA]</scope>
    <source>
        <strain evidence="2 3">MACB1020</strain>
    </source>
</reference>
<accession>A0ABY1S4J8</accession>
<evidence type="ECO:0000256" key="1">
    <source>
        <dbReference type="SAM" id="Phobius"/>
    </source>
</evidence>
<evidence type="ECO:0000313" key="3">
    <source>
        <dbReference type="Proteomes" id="UP000196803"/>
    </source>
</evidence>
<feature type="transmembrane region" description="Helical" evidence="1">
    <location>
        <begin position="163"/>
        <end position="184"/>
    </location>
</feature>
<keyword evidence="3" id="KW-1185">Reference proteome</keyword>
<keyword evidence="1" id="KW-1133">Transmembrane helix</keyword>
<keyword evidence="1" id="KW-0812">Transmembrane</keyword>
<comment type="caution">
    <text evidence="2">The sequence shown here is derived from an EMBL/GenBank/DDBJ whole genome shotgun (WGS) entry which is preliminary data.</text>
</comment>
<feature type="transmembrane region" description="Helical" evidence="1">
    <location>
        <begin position="107"/>
        <end position="126"/>
    </location>
</feature>
<name>A0ABY1S4J8_CALBS</name>
<gene>
    <name evidence="2" type="ORF">SAMN05216240_0026</name>
</gene>
<keyword evidence="1" id="KW-0472">Membrane</keyword>